<proteinExistence type="predicted"/>
<gene>
    <name evidence="1" type="ORF">CC80DRAFT_132535</name>
</gene>
<accession>A0A6A5TT58</accession>
<sequence>MRCPPLRSTDLRQALLWLVSRHVKVGSFMIPCYHITWNGSTIPKVAILPDPADYLFFPGARLWAERRSNEIALQVAFAMIGRVLSAFGHNVVGSKILRLTCPGVSSPYRPRCCYDWLEHFGPRYLERGVMKCLQHILEELKFKVGAHISSMRRSTSDSRPSCIQT</sequence>
<protein>
    <submittedName>
        <fullName evidence="1">Uncharacterized protein</fullName>
    </submittedName>
</protein>
<dbReference type="AlphaFoldDB" id="A0A6A5TT58"/>
<dbReference type="Proteomes" id="UP000800035">
    <property type="component" value="Unassembled WGS sequence"/>
</dbReference>
<evidence type="ECO:0000313" key="1">
    <source>
        <dbReference type="EMBL" id="KAF1953896.1"/>
    </source>
</evidence>
<name>A0A6A5TT58_9PLEO</name>
<evidence type="ECO:0000313" key="2">
    <source>
        <dbReference type="Proteomes" id="UP000800035"/>
    </source>
</evidence>
<dbReference type="EMBL" id="ML977001">
    <property type="protein sequence ID" value="KAF1953896.1"/>
    <property type="molecule type" value="Genomic_DNA"/>
</dbReference>
<organism evidence="1 2">
    <name type="scientific">Byssothecium circinans</name>
    <dbReference type="NCBI Taxonomy" id="147558"/>
    <lineage>
        <taxon>Eukaryota</taxon>
        <taxon>Fungi</taxon>
        <taxon>Dikarya</taxon>
        <taxon>Ascomycota</taxon>
        <taxon>Pezizomycotina</taxon>
        <taxon>Dothideomycetes</taxon>
        <taxon>Pleosporomycetidae</taxon>
        <taxon>Pleosporales</taxon>
        <taxon>Massarineae</taxon>
        <taxon>Massarinaceae</taxon>
        <taxon>Byssothecium</taxon>
    </lineage>
</organism>
<reference evidence="1" key="1">
    <citation type="journal article" date="2020" name="Stud. Mycol.">
        <title>101 Dothideomycetes genomes: a test case for predicting lifestyles and emergence of pathogens.</title>
        <authorList>
            <person name="Haridas S."/>
            <person name="Albert R."/>
            <person name="Binder M."/>
            <person name="Bloem J."/>
            <person name="Labutti K."/>
            <person name="Salamov A."/>
            <person name="Andreopoulos B."/>
            <person name="Baker S."/>
            <person name="Barry K."/>
            <person name="Bills G."/>
            <person name="Bluhm B."/>
            <person name="Cannon C."/>
            <person name="Castanera R."/>
            <person name="Culley D."/>
            <person name="Daum C."/>
            <person name="Ezra D."/>
            <person name="Gonzalez J."/>
            <person name="Henrissat B."/>
            <person name="Kuo A."/>
            <person name="Liang C."/>
            <person name="Lipzen A."/>
            <person name="Lutzoni F."/>
            <person name="Magnuson J."/>
            <person name="Mondo S."/>
            <person name="Nolan M."/>
            <person name="Ohm R."/>
            <person name="Pangilinan J."/>
            <person name="Park H.-J."/>
            <person name="Ramirez L."/>
            <person name="Alfaro M."/>
            <person name="Sun H."/>
            <person name="Tritt A."/>
            <person name="Yoshinaga Y."/>
            <person name="Zwiers L.-H."/>
            <person name="Turgeon B."/>
            <person name="Goodwin S."/>
            <person name="Spatafora J."/>
            <person name="Crous P."/>
            <person name="Grigoriev I."/>
        </authorList>
    </citation>
    <scope>NUCLEOTIDE SEQUENCE</scope>
    <source>
        <strain evidence="1">CBS 675.92</strain>
    </source>
</reference>
<keyword evidence="2" id="KW-1185">Reference proteome</keyword>